<evidence type="ECO:0000313" key="8">
    <source>
        <dbReference type="EMBL" id="HFH28677.1"/>
    </source>
</evidence>
<dbReference type="GO" id="GO:0005840">
    <property type="term" value="C:ribosome"/>
    <property type="evidence" value="ECO:0007669"/>
    <property type="project" value="InterPro"/>
</dbReference>
<dbReference type="InterPro" id="IPR011033">
    <property type="entry name" value="PRC_barrel-like_sf"/>
</dbReference>
<dbReference type="Pfam" id="PF01782">
    <property type="entry name" value="RimM"/>
    <property type="match status" value="1"/>
</dbReference>
<dbReference type="InterPro" id="IPR036976">
    <property type="entry name" value="RimM_N_sf"/>
</dbReference>
<keyword evidence="1 5" id="KW-0963">Cytoplasm</keyword>
<dbReference type="InterPro" id="IPR009000">
    <property type="entry name" value="Transl_B-barrel_sf"/>
</dbReference>
<reference evidence="8" key="1">
    <citation type="journal article" date="2020" name="mSystems">
        <title>Genome- and Community-Level Interaction Insights into Carbon Utilization and Element Cycling Functions of Hydrothermarchaeota in Hydrothermal Sediment.</title>
        <authorList>
            <person name="Zhou Z."/>
            <person name="Liu Y."/>
            <person name="Xu W."/>
            <person name="Pan J."/>
            <person name="Luo Z.H."/>
            <person name="Li M."/>
        </authorList>
    </citation>
    <scope>NUCLEOTIDE SEQUENCE [LARGE SCALE GENOMIC DNA]</scope>
    <source>
        <strain evidence="8">SpSt-503</strain>
    </source>
</reference>
<dbReference type="GO" id="GO:0005737">
    <property type="term" value="C:cytoplasm"/>
    <property type="evidence" value="ECO:0007669"/>
    <property type="project" value="UniProtKB-SubCell"/>
</dbReference>
<evidence type="ECO:0000256" key="1">
    <source>
        <dbReference type="ARBA" id="ARBA00022490"/>
    </source>
</evidence>
<organism evidence="8">
    <name type="scientific">Gracilinema caldarium</name>
    <dbReference type="NCBI Taxonomy" id="215591"/>
    <lineage>
        <taxon>Bacteria</taxon>
        <taxon>Pseudomonadati</taxon>
        <taxon>Spirochaetota</taxon>
        <taxon>Spirochaetia</taxon>
        <taxon>Spirochaetales</taxon>
        <taxon>Breznakiellaceae</taxon>
        <taxon>Gracilinema</taxon>
    </lineage>
</organism>
<accession>A0A7C3E448</accession>
<dbReference type="GO" id="GO:0043022">
    <property type="term" value="F:ribosome binding"/>
    <property type="evidence" value="ECO:0007669"/>
    <property type="project" value="InterPro"/>
</dbReference>
<dbReference type="InterPro" id="IPR011961">
    <property type="entry name" value="RimM"/>
</dbReference>
<dbReference type="GO" id="GO:0006364">
    <property type="term" value="P:rRNA processing"/>
    <property type="evidence" value="ECO:0007669"/>
    <property type="project" value="UniProtKB-UniRule"/>
</dbReference>
<feature type="domain" description="Ribosome maturation factor RimM PRC barrel" evidence="7">
    <location>
        <begin position="101"/>
        <end position="164"/>
    </location>
</feature>
<sequence length="170" mass="18544">MTERFITGIIGQPFGVKGFVKVRLPSGDSSHFDQLEKVTVRFGTQEKILVIEDTGHAPSSFVIKFKGYDSPESAKALQGGEILVSRNEAAPLDKDEYYIEDLRGLSVHLQLVSGPVLGTVTDVIEGGGGQLMEIKTSEGEHRLVPFRDEFIGEIDIAGGTVILKEGWILE</sequence>
<dbReference type="InterPro" id="IPR056792">
    <property type="entry name" value="PRC_RimM"/>
</dbReference>
<evidence type="ECO:0000256" key="2">
    <source>
        <dbReference type="ARBA" id="ARBA00022517"/>
    </source>
</evidence>
<dbReference type="HAMAP" id="MF_00014">
    <property type="entry name" value="Ribosome_mat_RimM"/>
    <property type="match status" value="1"/>
</dbReference>
<dbReference type="PANTHER" id="PTHR33692">
    <property type="entry name" value="RIBOSOME MATURATION FACTOR RIMM"/>
    <property type="match status" value="1"/>
</dbReference>
<dbReference type="EMBL" id="DSVL01000126">
    <property type="protein sequence ID" value="HFH28677.1"/>
    <property type="molecule type" value="Genomic_DNA"/>
</dbReference>
<keyword evidence="2 5" id="KW-0690">Ribosome biogenesis</keyword>
<evidence type="ECO:0000256" key="3">
    <source>
        <dbReference type="ARBA" id="ARBA00022552"/>
    </source>
</evidence>
<evidence type="ECO:0000256" key="4">
    <source>
        <dbReference type="ARBA" id="ARBA00023186"/>
    </source>
</evidence>
<evidence type="ECO:0000259" key="7">
    <source>
        <dbReference type="Pfam" id="PF24986"/>
    </source>
</evidence>
<comment type="function">
    <text evidence="5">An accessory protein needed during the final step in the assembly of 30S ribosomal subunit, possibly for assembly of the head region. Essential for efficient processing of 16S rRNA. May be needed both before and after RbfA during the maturation of 16S rRNA. It has affinity for free ribosomal 30S subunits but not for 70S ribosomes.</text>
</comment>
<dbReference type="AlphaFoldDB" id="A0A7C3E448"/>
<dbReference type="NCBIfam" id="TIGR02273">
    <property type="entry name" value="16S_RimM"/>
    <property type="match status" value="1"/>
</dbReference>
<evidence type="ECO:0000259" key="6">
    <source>
        <dbReference type="Pfam" id="PF01782"/>
    </source>
</evidence>
<dbReference type="Pfam" id="PF24986">
    <property type="entry name" value="PRC_RimM"/>
    <property type="match status" value="1"/>
</dbReference>
<proteinExistence type="inferred from homology"/>
<keyword evidence="3 5" id="KW-0698">rRNA processing</keyword>
<dbReference type="InterPro" id="IPR002676">
    <property type="entry name" value="RimM_N"/>
</dbReference>
<dbReference type="Gene3D" id="2.30.30.240">
    <property type="entry name" value="PRC-barrel domain"/>
    <property type="match status" value="1"/>
</dbReference>
<comment type="caution">
    <text evidence="8">The sequence shown here is derived from an EMBL/GenBank/DDBJ whole genome shotgun (WGS) entry which is preliminary data.</text>
</comment>
<gene>
    <name evidence="5 8" type="primary">rimM</name>
    <name evidence="8" type="ORF">ENS59_04085</name>
</gene>
<dbReference type="PANTHER" id="PTHR33692:SF1">
    <property type="entry name" value="RIBOSOME MATURATION FACTOR RIMM"/>
    <property type="match status" value="1"/>
</dbReference>
<protein>
    <recommendedName>
        <fullName evidence="5">Ribosome maturation factor RimM</fullName>
    </recommendedName>
</protein>
<comment type="domain">
    <text evidence="5">The PRC barrel domain binds ribosomal protein uS19.</text>
</comment>
<keyword evidence="4 5" id="KW-0143">Chaperone</keyword>
<comment type="subcellular location">
    <subcellularLocation>
        <location evidence="5">Cytoplasm</location>
    </subcellularLocation>
</comment>
<name>A0A7C3E448_9SPIR</name>
<comment type="subunit">
    <text evidence="5">Binds ribosomal protein uS19.</text>
</comment>
<evidence type="ECO:0000256" key="5">
    <source>
        <dbReference type="HAMAP-Rule" id="MF_00014"/>
    </source>
</evidence>
<dbReference type="SUPFAM" id="SSF50346">
    <property type="entry name" value="PRC-barrel domain"/>
    <property type="match status" value="1"/>
</dbReference>
<comment type="similarity">
    <text evidence="5">Belongs to the RimM family.</text>
</comment>
<dbReference type="GO" id="GO:0042274">
    <property type="term" value="P:ribosomal small subunit biogenesis"/>
    <property type="evidence" value="ECO:0007669"/>
    <property type="project" value="UniProtKB-UniRule"/>
</dbReference>
<dbReference type="Gene3D" id="2.40.30.60">
    <property type="entry name" value="RimM"/>
    <property type="match status" value="1"/>
</dbReference>
<dbReference type="SUPFAM" id="SSF50447">
    <property type="entry name" value="Translation proteins"/>
    <property type="match status" value="1"/>
</dbReference>
<feature type="domain" description="RimM N-terminal" evidence="6">
    <location>
        <begin position="7"/>
        <end position="87"/>
    </location>
</feature>